<evidence type="ECO:0000313" key="3">
    <source>
        <dbReference type="Proteomes" id="UP000887159"/>
    </source>
</evidence>
<accession>A0A8X6SLN2</accession>
<evidence type="ECO:0000313" key="2">
    <source>
        <dbReference type="EMBL" id="GFY09198.1"/>
    </source>
</evidence>
<comment type="caution">
    <text evidence="2">The sequence shown here is derived from an EMBL/GenBank/DDBJ whole genome shotgun (WGS) entry which is preliminary data.</text>
</comment>
<protein>
    <submittedName>
        <fullName evidence="2">Uncharacterized protein</fullName>
    </submittedName>
</protein>
<feature type="compositionally biased region" description="Basic and acidic residues" evidence="1">
    <location>
        <begin position="59"/>
        <end position="73"/>
    </location>
</feature>
<sequence>MGPPMRKREGEKWTAPVVLKGLEKPKVKKKRKKELEKDEGWWFCKVEQGGSGSFGPFKEFSRGRNSLRNEGHRGTLRSATIPDYVSAIRKNG</sequence>
<name>A0A8X6SLN2_TRICX</name>
<keyword evidence="3" id="KW-1185">Reference proteome</keyword>
<feature type="region of interest" description="Disordered" evidence="1">
    <location>
        <begin position="54"/>
        <end position="74"/>
    </location>
</feature>
<reference evidence="2" key="1">
    <citation type="submission" date="2020-08" db="EMBL/GenBank/DDBJ databases">
        <title>Multicomponent nature underlies the extraordinary mechanical properties of spider dragline silk.</title>
        <authorList>
            <person name="Kono N."/>
            <person name="Nakamura H."/>
            <person name="Mori M."/>
            <person name="Yoshida Y."/>
            <person name="Ohtoshi R."/>
            <person name="Malay A.D."/>
            <person name="Moran D.A.P."/>
            <person name="Tomita M."/>
            <person name="Numata K."/>
            <person name="Arakawa K."/>
        </authorList>
    </citation>
    <scope>NUCLEOTIDE SEQUENCE</scope>
</reference>
<proteinExistence type="predicted"/>
<organism evidence="2 3">
    <name type="scientific">Trichonephila clavipes</name>
    <name type="common">Golden silk orbweaver</name>
    <name type="synonym">Nephila clavipes</name>
    <dbReference type="NCBI Taxonomy" id="2585209"/>
    <lineage>
        <taxon>Eukaryota</taxon>
        <taxon>Metazoa</taxon>
        <taxon>Ecdysozoa</taxon>
        <taxon>Arthropoda</taxon>
        <taxon>Chelicerata</taxon>
        <taxon>Arachnida</taxon>
        <taxon>Araneae</taxon>
        <taxon>Araneomorphae</taxon>
        <taxon>Entelegynae</taxon>
        <taxon>Araneoidea</taxon>
        <taxon>Nephilidae</taxon>
        <taxon>Trichonephila</taxon>
    </lineage>
</organism>
<evidence type="ECO:0000256" key="1">
    <source>
        <dbReference type="SAM" id="MobiDB-lite"/>
    </source>
</evidence>
<dbReference type="EMBL" id="BMAU01021284">
    <property type="protein sequence ID" value="GFY09198.1"/>
    <property type="molecule type" value="Genomic_DNA"/>
</dbReference>
<gene>
    <name evidence="2" type="ORF">TNCV_4663881</name>
</gene>
<dbReference type="AlphaFoldDB" id="A0A8X6SLN2"/>
<dbReference type="Proteomes" id="UP000887159">
    <property type="component" value="Unassembled WGS sequence"/>
</dbReference>